<dbReference type="PANTHER" id="PTHR38700">
    <property type="entry name" value="YALI0E22418P"/>
    <property type="match status" value="1"/>
</dbReference>
<dbReference type="SUPFAM" id="SSF54236">
    <property type="entry name" value="Ubiquitin-like"/>
    <property type="match status" value="1"/>
</dbReference>
<accession>A0A8K0UEI5</accession>
<evidence type="ECO:0000313" key="3">
    <source>
        <dbReference type="EMBL" id="KAH8082006.1"/>
    </source>
</evidence>
<dbReference type="Gene3D" id="2.30.29.30">
    <property type="entry name" value="Pleckstrin-homology domain (PH domain)/Phosphotyrosine-binding domain (PTB)"/>
    <property type="match status" value="1"/>
</dbReference>
<feature type="compositionally biased region" description="Basic and acidic residues" evidence="1">
    <location>
        <begin position="315"/>
        <end position="325"/>
    </location>
</feature>
<dbReference type="SMART" id="SM00233">
    <property type="entry name" value="PH"/>
    <property type="match status" value="1"/>
</dbReference>
<feature type="compositionally biased region" description="Pro residues" evidence="1">
    <location>
        <begin position="273"/>
        <end position="283"/>
    </location>
</feature>
<feature type="region of interest" description="Disordered" evidence="1">
    <location>
        <begin position="1"/>
        <end position="286"/>
    </location>
</feature>
<keyword evidence="4" id="KW-1185">Reference proteome</keyword>
<dbReference type="PANTHER" id="PTHR38700:SF1">
    <property type="entry name" value="PH DOMAIN-CONTAINING PROTEIN"/>
    <property type="match status" value="1"/>
</dbReference>
<dbReference type="InterPro" id="IPR001849">
    <property type="entry name" value="PH_domain"/>
</dbReference>
<proteinExistence type="predicted"/>
<dbReference type="SUPFAM" id="SSF50729">
    <property type="entry name" value="PH domain-like"/>
    <property type="match status" value="1"/>
</dbReference>
<protein>
    <recommendedName>
        <fullName evidence="2">PH domain-containing protein</fullName>
    </recommendedName>
</protein>
<feature type="compositionally biased region" description="Basic and acidic residues" evidence="1">
    <location>
        <begin position="100"/>
        <end position="109"/>
    </location>
</feature>
<dbReference type="Proteomes" id="UP000813824">
    <property type="component" value="Unassembled WGS sequence"/>
</dbReference>
<feature type="compositionally biased region" description="Acidic residues" evidence="1">
    <location>
        <begin position="34"/>
        <end position="43"/>
    </location>
</feature>
<dbReference type="AlphaFoldDB" id="A0A8K0UEI5"/>
<feature type="compositionally biased region" description="Basic and acidic residues" evidence="1">
    <location>
        <begin position="342"/>
        <end position="353"/>
    </location>
</feature>
<dbReference type="InterPro" id="IPR011993">
    <property type="entry name" value="PH-like_dom_sf"/>
</dbReference>
<feature type="compositionally biased region" description="Low complexity" evidence="1">
    <location>
        <begin position="126"/>
        <end position="145"/>
    </location>
</feature>
<dbReference type="InterPro" id="IPR029071">
    <property type="entry name" value="Ubiquitin-like_domsf"/>
</dbReference>
<feature type="domain" description="PH" evidence="2">
    <location>
        <begin position="499"/>
        <end position="604"/>
    </location>
</feature>
<feature type="compositionally biased region" description="Low complexity" evidence="1">
    <location>
        <begin position="326"/>
        <end position="341"/>
    </location>
</feature>
<dbReference type="OrthoDB" id="43122at2759"/>
<comment type="caution">
    <text evidence="3">The sequence shown here is derived from an EMBL/GenBank/DDBJ whole genome shotgun (WGS) entry which is preliminary data.</text>
</comment>
<dbReference type="EMBL" id="JAEVFJ010000051">
    <property type="protein sequence ID" value="KAH8082006.1"/>
    <property type="molecule type" value="Genomic_DNA"/>
</dbReference>
<feature type="region of interest" description="Disordered" evidence="1">
    <location>
        <begin position="315"/>
        <end position="363"/>
    </location>
</feature>
<gene>
    <name evidence="3" type="ORF">BXZ70DRAFT_901145</name>
</gene>
<organism evidence="3 4">
    <name type="scientific">Cristinia sonorae</name>
    <dbReference type="NCBI Taxonomy" id="1940300"/>
    <lineage>
        <taxon>Eukaryota</taxon>
        <taxon>Fungi</taxon>
        <taxon>Dikarya</taxon>
        <taxon>Basidiomycota</taxon>
        <taxon>Agaricomycotina</taxon>
        <taxon>Agaricomycetes</taxon>
        <taxon>Agaricomycetidae</taxon>
        <taxon>Agaricales</taxon>
        <taxon>Pleurotineae</taxon>
        <taxon>Stephanosporaceae</taxon>
        <taxon>Cristinia</taxon>
    </lineage>
</organism>
<name>A0A8K0UEI5_9AGAR</name>
<evidence type="ECO:0000256" key="1">
    <source>
        <dbReference type="SAM" id="MobiDB-lite"/>
    </source>
</evidence>
<dbReference type="PROSITE" id="PS50003">
    <property type="entry name" value="PH_DOMAIN"/>
    <property type="match status" value="1"/>
</dbReference>
<evidence type="ECO:0000313" key="4">
    <source>
        <dbReference type="Proteomes" id="UP000813824"/>
    </source>
</evidence>
<evidence type="ECO:0000259" key="2">
    <source>
        <dbReference type="PROSITE" id="PS50003"/>
    </source>
</evidence>
<reference evidence="3" key="1">
    <citation type="journal article" date="2021" name="New Phytol.">
        <title>Evolutionary innovations through gain and loss of genes in the ectomycorrhizal Boletales.</title>
        <authorList>
            <person name="Wu G."/>
            <person name="Miyauchi S."/>
            <person name="Morin E."/>
            <person name="Kuo A."/>
            <person name="Drula E."/>
            <person name="Varga T."/>
            <person name="Kohler A."/>
            <person name="Feng B."/>
            <person name="Cao Y."/>
            <person name="Lipzen A."/>
            <person name="Daum C."/>
            <person name="Hundley H."/>
            <person name="Pangilinan J."/>
            <person name="Johnson J."/>
            <person name="Barry K."/>
            <person name="LaButti K."/>
            <person name="Ng V."/>
            <person name="Ahrendt S."/>
            <person name="Min B."/>
            <person name="Choi I.G."/>
            <person name="Park H."/>
            <person name="Plett J.M."/>
            <person name="Magnuson J."/>
            <person name="Spatafora J.W."/>
            <person name="Nagy L.G."/>
            <person name="Henrissat B."/>
            <person name="Grigoriev I.V."/>
            <person name="Yang Z.L."/>
            <person name="Xu J."/>
            <person name="Martin F.M."/>
        </authorList>
    </citation>
    <scope>NUCLEOTIDE SEQUENCE</scope>
    <source>
        <strain evidence="3">KKN 215</strain>
    </source>
</reference>
<feature type="compositionally biased region" description="Low complexity" evidence="1">
    <location>
        <begin position="157"/>
        <end position="189"/>
    </location>
</feature>
<sequence length="674" mass="74007">MGGGGQGGGGRDEDEGWNRRPVRTGVPVSRDSETSESEDDYGREEDTHPHPQVVSRSPLRTRAIPPPPRSPMTQSETDDDVPLAQQIPTALKAQKTIRRQVRDEIDDLRRRKRSERKSGPPVTPLQQQTSSGSQQQQQHQFQFSGRPRGASSNDAFSSTREALMAAAAASTPSPSANRPTTRPRTKTLPSNATNPFSPSDLRAKLLGIQTQAQTPSSTPQGRGHGRRPSDELQMRAARNAESPVEGRTLRPQRSFHRSRASEHHAEPLTHSSPPLPPPPPVPVSVPTEVKLGRSATSASRRAVVRQEYATPFLDEGHRVSLERARTTTGTGTRGTSSSSRRPSMDTREEERASPRRPPMPPLPSAEVVHTFNSAVSSFIPAPTAPPPLQTKQTWNQRVFVCGLQRYCQVEVDAGTSAGELLRLMEARNELRGGPNLGPSGGWMVFEICHDFGMERPIRNFELLSAVSGSWIADKSTNAFMAKVTTLAPVLSRSAVPTSSPVFSGYVQHEYKRGKWQKRWMELREHSLWLSKKENGKDQINLCSLHNFDAYTVTRVQKAPKGYVFAVKSTDNLSFFEDTSDYMHLFSCGEKDGAVWLEKIMLARSYVLYQDSNILTNTAVNAPVAGQTGAALSRAGTRKRPAQPLLTIGPVSASSDAPTIPPVSFEPGSLLARHR</sequence>
<feature type="compositionally biased region" description="Low complexity" evidence="1">
    <location>
        <begin position="209"/>
        <end position="220"/>
    </location>
</feature>